<keyword evidence="2" id="KW-0732">Signal</keyword>
<protein>
    <recommendedName>
        <fullName evidence="4">LTXXQ motif family protein</fullName>
    </recommendedName>
</protein>
<feature type="coiled-coil region" evidence="1">
    <location>
        <begin position="59"/>
        <end position="93"/>
    </location>
</feature>
<dbReference type="Proteomes" id="UP000886047">
    <property type="component" value="Unassembled WGS sequence"/>
</dbReference>
<proteinExistence type="predicted"/>
<evidence type="ECO:0000313" key="3">
    <source>
        <dbReference type="EMBL" id="HDR52769.1"/>
    </source>
</evidence>
<evidence type="ECO:0000256" key="2">
    <source>
        <dbReference type="SAM" id="SignalP"/>
    </source>
</evidence>
<organism evidence="3">
    <name type="scientific">Mariniphaga anaerophila</name>
    <dbReference type="NCBI Taxonomy" id="1484053"/>
    <lineage>
        <taxon>Bacteria</taxon>
        <taxon>Pseudomonadati</taxon>
        <taxon>Bacteroidota</taxon>
        <taxon>Bacteroidia</taxon>
        <taxon>Marinilabiliales</taxon>
        <taxon>Prolixibacteraceae</taxon>
        <taxon>Mariniphaga</taxon>
    </lineage>
</organism>
<feature type="signal peptide" evidence="2">
    <location>
        <begin position="1"/>
        <end position="19"/>
    </location>
</feature>
<name>A0A831LPP8_9BACT</name>
<feature type="chain" id="PRO_5032388743" description="LTXXQ motif family protein" evidence="2">
    <location>
        <begin position="20"/>
        <end position="152"/>
    </location>
</feature>
<sequence>MKRILILSAMFVFFASAFAQPGDKEHEDRWEKFRSEKVAFLTTYLELTPAEAQKFWPVYNQLEKERWEAQKTRKELEEKVLEASESMRDNQIKQLTREFAGSLKKEADMAVEYNEKFLDILPPGKVLKLYKAENEFRMHMIKKFRDRRRNGE</sequence>
<evidence type="ECO:0000256" key="1">
    <source>
        <dbReference type="SAM" id="Coils"/>
    </source>
</evidence>
<dbReference type="AlphaFoldDB" id="A0A831LPP8"/>
<comment type="caution">
    <text evidence="3">The sequence shown here is derived from an EMBL/GenBank/DDBJ whole genome shotgun (WGS) entry which is preliminary data.</text>
</comment>
<gene>
    <name evidence="3" type="ORF">ENN90_14320</name>
</gene>
<keyword evidence="1" id="KW-0175">Coiled coil</keyword>
<dbReference type="EMBL" id="DSDK01000803">
    <property type="protein sequence ID" value="HDR52769.1"/>
    <property type="molecule type" value="Genomic_DNA"/>
</dbReference>
<evidence type="ECO:0008006" key="4">
    <source>
        <dbReference type="Google" id="ProtNLM"/>
    </source>
</evidence>
<reference evidence="3" key="1">
    <citation type="journal article" date="2020" name="mSystems">
        <title>Genome- and Community-Level Interaction Insights into Carbon Utilization and Element Cycling Functions of Hydrothermarchaeota in Hydrothermal Sediment.</title>
        <authorList>
            <person name="Zhou Z."/>
            <person name="Liu Y."/>
            <person name="Xu W."/>
            <person name="Pan J."/>
            <person name="Luo Z.H."/>
            <person name="Li M."/>
        </authorList>
    </citation>
    <scope>NUCLEOTIDE SEQUENCE [LARGE SCALE GENOMIC DNA]</scope>
    <source>
        <strain evidence="3">SpSt-1217</strain>
    </source>
</reference>
<accession>A0A831LPP8</accession>